<dbReference type="Proteomes" id="UP000256763">
    <property type="component" value="Unassembled WGS sequence"/>
</dbReference>
<dbReference type="AlphaFoldDB" id="A0A3E0WXC3"/>
<protein>
    <submittedName>
        <fullName evidence="1">Uncharacterized protein</fullName>
    </submittedName>
</protein>
<dbReference type="RefSeq" id="WP_116302074.1">
    <property type="nucleotide sequence ID" value="NZ_NFZV01000008.1"/>
</dbReference>
<organism evidence="1 2">
    <name type="scientific">Alkalilimnicola ehrlichii</name>
    <dbReference type="NCBI Taxonomy" id="351052"/>
    <lineage>
        <taxon>Bacteria</taxon>
        <taxon>Pseudomonadati</taxon>
        <taxon>Pseudomonadota</taxon>
        <taxon>Gammaproteobacteria</taxon>
        <taxon>Chromatiales</taxon>
        <taxon>Ectothiorhodospiraceae</taxon>
        <taxon>Alkalilimnicola</taxon>
    </lineage>
</organism>
<evidence type="ECO:0000313" key="1">
    <source>
        <dbReference type="EMBL" id="RFA36813.1"/>
    </source>
</evidence>
<dbReference type="OrthoDB" id="7064754at2"/>
<comment type="caution">
    <text evidence="1">The sequence shown here is derived from an EMBL/GenBank/DDBJ whole genome shotgun (WGS) entry which is preliminary data.</text>
</comment>
<name>A0A3E0WXC3_9GAMM</name>
<gene>
    <name evidence="1" type="ORF">CAL65_09810</name>
</gene>
<sequence length="97" mass="10645">MTMKQSAQCASKAIHSTSAIYHIAKATVRHGEQAVVNEMAEMEQAKTNASFCEAVKIAATRYEAIMSLSDKGAEYKAMSERLDRGAEDFQAEQALWA</sequence>
<evidence type="ECO:0000313" key="2">
    <source>
        <dbReference type="Proteomes" id="UP000256763"/>
    </source>
</evidence>
<proteinExistence type="predicted"/>
<accession>A0A3E0WXC3</accession>
<dbReference type="EMBL" id="NFZW01000008">
    <property type="protein sequence ID" value="RFA36813.1"/>
    <property type="molecule type" value="Genomic_DNA"/>
</dbReference>
<keyword evidence="2" id="KW-1185">Reference proteome</keyword>
<reference evidence="2" key="1">
    <citation type="submission" date="2017-05" db="EMBL/GenBank/DDBJ databases">
        <authorList>
            <person name="Sharma S."/>
            <person name="Sidhu C."/>
            <person name="Pinnaka A.K."/>
        </authorList>
    </citation>
    <scope>NUCLEOTIDE SEQUENCE [LARGE SCALE GENOMIC DNA]</scope>
    <source>
        <strain evidence="2">AK93</strain>
    </source>
</reference>